<dbReference type="Proteomes" id="UP001501920">
    <property type="component" value="Chromosome 1"/>
</dbReference>
<organism evidence="3 4">
    <name type="scientific">Pygocentrus nattereri</name>
    <name type="common">Red-bellied piranha</name>
    <dbReference type="NCBI Taxonomy" id="42514"/>
    <lineage>
        <taxon>Eukaryota</taxon>
        <taxon>Metazoa</taxon>
        <taxon>Chordata</taxon>
        <taxon>Craniata</taxon>
        <taxon>Vertebrata</taxon>
        <taxon>Euteleostomi</taxon>
        <taxon>Actinopterygii</taxon>
        <taxon>Neopterygii</taxon>
        <taxon>Teleostei</taxon>
        <taxon>Ostariophysi</taxon>
        <taxon>Characiformes</taxon>
        <taxon>Characoidei</taxon>
        <taxon>Pygocentrus</taxon>
    </lineage>
</organism>
<accession>A0A3B4CZF6</accession>
<evidence type="ECO:0000313" key="4">
    <source>
        <dbReference type="Proteomes" id="UP001501920"/>
    </source>
</evidence>
<reference evidence="3 4" key="1">
    <citation type="submission" date="2020-10" db="EMBL/GenBank/DDBJ databases">
        <title>Pygocentrus nattereri (red-bellied piranha) genome, fPygNat1, primary haplotype.</title>
        <authorList>
            <person name="Myers G."/>
            <person name="Meyer A."/>
            <person name="Karagic N."/>
            <person name="Pippel M."/>
            <person name="Winkler S."/>
            <person name="Tracey A."/>
            <person name="Wood J."/>
            <person name="Formenti G."/>
            <person name="Howe K."/>
            <person name="Fedrigo O."/>
            <person name="Jarvis E.D."/>
        </authorList>
    </citation>
    <scope>NUCLEOTIDE SEQUENCE [LARGE SCALE GENOMIC DNA]</scope>
</reference>
<dbReference type="GeneTree" id="ENSGT00390000008061"/>
<feature type="coiled-coil region" evidence="1">
    <location>
        <begin position="84"/>
        <end position="132"/>
    </location>
</feature>
<keyword evidence="1" id="KW-0175">Coiled coil</keyword>
<evidence type="ECO:0000256" key="1">
    <source>
        <dbReference type="SAM" id="Coils"/>
    </source>
</evidence>
<dbReference type="OMA" id="MGSCWLA"/>
<name>A0A3B4CZF6_PYGNA</name>
<proteinExistence type="predicted"/>
<dbReference type="AlphaFoldDB" id="A0A3B4CZF6"/>
<protein>
    <submittedName>
        <fullName evidence="3">Uncharacterized protein</fullName>
    </submittedName>
</protein>
<reference evidence="3" key="3">
    <citation type="submission" date="2025-09" db="UniProtKB">
        <authorList>
            <consortium name="Ensembl"/>
        </authorList>
    </citation>
    <scope>IDENTIFICATION</scope>
</reference>
<feature type="compositionally biased region" description="Basic and acidic residues" evidence="2">
    <location>
        <begin position="325"/>
        <end position="335"/>
    </location>
</feature>
<dbReference type="PANTHER" id="PTHR33488:SF2">
    <property type="entry name" value="EARLY ENDOSOME ANTIGEN 1-LIKE"/>
    <property type="match status" value="1"/>
</dbReference>
<dbReference type="Ensembl" id="ENSPNAT00000025294.2">
    <property type="protein sequence ID" value="ENSPNAP00000016740.2"/>
    <property type="gene ID" value="ENSPNAG00000022899.2"/>
</dbReference>
<evidence type="ECO:0000256" key="2">
    <source>
        <dbReference type="SAM" id="MobiDB-lite"/>
    </source>
</evidence>
<evidence type="ECO:0000313" key="3">
    <source>
        <dbReference type="Ensembl" id="ENSPNAP00000016740.2"/>
    </source>
</evidence>
<sequence length="371" mass="42378">MDQIRLHTMAVPDYMKTAVKILFQGNDEVVEAHLPDQLENIRVIADDCLALAESTEMQFSEVINIIQELLEACVNAEHFYGEELEEIKKKIEENNIRKKSSEEAAKHSEKAVKIMEQELKEANDTYKNAMDSLPSGWNMVAMDLVGAVTESFTSVITGLTAIVVQMCNGSKKVAETVKDVKVMTSSADGLDEMNIYSKSTEILTWTGHIQQYVQENYIDWKSLYDQKNKSTKTDFVKEQFQRISCSLEKFPDCKPKKKVQKLCKEAIKICKDLAKYAPDGKYEKEKTKELTEKISELIESARSFDCKSKDITKTPSLIPKPPMMFKEESKSERKSASGRATENARFRIEQSRAQLKNIRETYDKSVENMEQ</sequence>
<reference evidence="3" key="2">
    <citation type="submission" date="2025-08" db="UniProtKB">
        <authorList>
            <consortium name="Ensembl"/>
        </authorList>
    </citation>
    <scope>IDENTIFICATION</scope>
</reference>
<feature type="region of interest" description="Disordered" evidence="2">
    <location>
        <begin position="312"/>
        <end position="346"/>
    </location>
</feature>
<dbReference type="STRING" id="42514.ENSPNAP00000016740"/>
<dbReference type="PANTHER" id="PTHR33488">
    <property type="entry name" value="ZGC:162509"/>
    <property type="match status" value="1"/>
</dbReference>
<keyword evidence="4" id="KW-1185">Reference proteome</keyword>